<protein>
    <submittedName>
        <fullName evidence="2">Uncharacterized protein</fullName>
    </submittedName>
</protein>
<dbReference type="AlphaFoldDB" id="A0A5E4ND78"/>
<evidence type="ECO:0000313" key="3">
    <source>
        <dbReference type="Proteomes" id="UP000325440"/>
    </source>
</evidence>
<evidence type="ECO:0000313" key="2">
    <source>
        <dbReference type="EMBL" id="VVC42669.1"/>
    </source>
</evidence>
<feature type="region of interest" description="Disordered" evidence="1">
    <location>
        <begin position="52"/>
        <end position="111"/>
    </location>
</feature>
<sequence length="111" mass="12301">MGYFRNTDDISAVFQVHGKEDTIPAARTRSNTDRRVARGEDAAAAITASVTSCTKKTETGRNTTLPVAPGKRRPRHGSASLRPTQRGSLLGRRPEERRPSRSKRERVKELS</sequence>
<organism evidence="2 3">
    <name type="scientific">Cinara cedri</name>
    <dbReference type="NCBI Taxonomy" id="506608"/>
    <lineage>
        <taxon>Eukaryota</taxon>
        <taxon>Metazoa</taxon>
        <taxon>Ecdysozoa</taxon>
        <taxon>Arthropoda</taxon>
        <taxon>Hexapoda</taxon>
        <taxon>Insecta</taxon>
        <taxon>Pterygota</taxon>
        <taxon>Neoptera</taxon>
        <taxon>Paraneoptera</taxon>
        <taxon>Hemiptera</taxon>
        <taxon>Sternorrhyncha</taxon>
        <taxon>Aphidomorpha</taxon>
        <taxon>Aphidoidea</taxon>
        <taxon>Aphididae</taxon>
        <taxon>Lachninae</taxon>
        <taxon>Cinara</taxon>
    </lineage>
</organism>
<dbReference type="EMBL" id="CABPRJ010001974">
    <property type="protein sequence ID" value="VVC42669.1"/>
    <property type="molecule type" value="Genomic_DNA"/>
</dbReference>
<accession>A0A5E4ND78</accession>
<keyword evidence="3" id="KW-1185">Reference proteome</keyword>
<evidence type="ECO:0000256" key="1">
    <source>
        <dbReference type="SAM" id="MobiDB-lite"/>
    </source>
</evidence>
<gene>
    <name evidence="2" type="ORF">CINCED_3A015036</name>
</gene>
<feature type="compositionally biased region" description="Polar residues" evidence="1">
    <location>
        <begin position="52"/>
        <end position="65"/>
    </location>
</feature>
<dbReference type="Proteomes" id="UP000325440">
    <property type="component" value="Unassembled WGS sequence"/>
</dbReference>
<proteinExistence type="predicted"/>
<name>A0A5E4ND78_9HEMI</name>
<reference evidence="2 3" key="1">
    <citation type="submission" date="2019-08" db="EMBL/GenBank/DDBJ databases">
        <authorList>
            <person name="Alioto T."/>
            <person name="Alioto T."/>
            <person name="Gomez Garrido J."/>
        </authorList>
    </citation>
    <scope>NUCLEOTIDE SEQUENCE [LARGE SCALE GENOMIC DNA]</scope>
</reference>